<evidence type="ECO:0000256" key="8">
    <source>
        <dbReference type="SAM" id="Phobius"/>
    </source>
</evidence>
<evidence type="ECO:0000259" key="9">
    <source>
        <dbReference type="Pfam" id="PF13490"/>
    </source>
</evidence>
<keyword evidence="5 8" id="KW-0472">Membrane</keyword>
<evidence type="ECO:0000256" key="1">
    <source>
        <dbReference type="ARBA" id="ARBA00004167"/>
    </source>
</evidence>
<proteinExistence type="predicted"/>
<sequence>MSAHATDQLGAYALGVLDDDEWAAVHAHVEGCETCRREVGELRATEELLGEVPPEAFLDGPPQGGDLLLQRTLQQVREEGAARERRRRVLWSLVAALVAIAALGGGAWAGRSSAPSASAAAAPPPSPVSTPPAVSGASTNEATGASMNVTVRPAAGWVRLSATVGGVPTGEQCRLYVVAKDGSRQLAGSWLVSEAGASAGTTMDGSALVAPADVSAVEVETYGGKPLVRVDL</sequence>
<evidence type="ECO:0000256" key="3">
    <source>
        <dbReference type="ARBA" id="ARBA00022989"/>
    </source>
</evidence>
<dbReference type="PANTHER" id="PTHR37461">
    <property type="entry name" value="ANTI-SIGMA-K FACTOR RSKA"/>
    <property type="match status" value="1"/>
</dbReference>
<feature type="domain" description="Putative zinc-finger" evidence="9">
    <location>
        <begin position="5"/>
        <end position="36"/>
    </location>
</feature>
<keyword evidence="6" id="KW-0804">Transcription</keyword>
<evidence type="ECO:0000256" key="4">
    <source>
        <dbReference type="ARBA" id="ARBA00023015"/>
    </source>
</evidence>
<comment type="subcellular location">
    <subcellularLocation>
        <location evidence="1">Membrane</location>
        <topology evidence="1">Single-pass membrane protein</topology>
    </subcellularLocation>
</comment>
<name>A0ABQ3Y1E0_9ACTN</name>
<dbReference type="InterPro" id="IPR041916">
    <property type="entry name" value="Anti_sigma_zinc_sf"/>
</dbReference>
<keyword evidence="2 8" id="KW-0812">Transmembrane</keyword>
<evidence type="ECO:0000256" key="7">
    <source>
        <dbReference type="SAM" id="MobiDB-lite"/>
    </source>
</evidence>
<comment type="caution">
    <text evidence="10">The sequence shown here is derived from an EMBL/GenBank/DDBJ whole genome shotgun (WGS) entry which is preliminary data.</text>
</comment>
<evidence type="ECO:0000256" key="5">
    <source>
        <dbReference type="ARBA" id="ARBA00023136"/>
    </source>
</evidence>
<dbReference type="PANTHER" id="PTHR37461:SF1">
    <property type="entry name" value="ANTI-SIGMA-K FACTOR RSKA"/>
    <property type="match status" value="1"/>
</dbReference>
<gene>
    <name evidence="10" type="ORF">Ade02nite_24140</name>
</gene>
<dbReference type="Pfam" id="PF13490">
    <property type="entry name" value="zf-HC2"/>
    <property type="match status" value="1"/>
</dbReference>
<dbReference type="RefSeq" id="WP_203761690.1">
    <property type="nucleotide sequence ID" value="NZ_BAAABO010000027.1"/>
</dbReference>
<dbReference type="InterPro" id="IPR027383">
    <property type="entry name" value="Znf_put"/>
</dbReference>
<protein>
    <recommendedName>
        <fullName evidence="9">Putative zinc-finger domain-containing protein</fullName>
    </recommendedName>
</protein>
<evidence type="ECO:0000256" key="6">
    <source>
        <dbReference type="ARBA" id="ARBA00023163"/>
    </source>
</evidence>
<keyword evidence="11" id="KW-1185">Reference proteome</keyword>
<evidence type="ECO:0000256" key="2">
    <source>
        <dbReference type="ARBA" id="ARBA00022692"/>
    </source>
</evidence>
<dbReference type="InterPro" id="IPR051474">
    <property type="entry name" value="Anti-sigma-K/W_factor"/>
</dbReference>
<accession>A0ABQ3Y1E0</accession>
<evidence type="ECO:0000313" key="10">
    <source>
        <dbReference type="EMBL" id="GID73773.1"/>
    </source>
</evidence>
<feature type="compositionally biased region" description="Low complexity" evidence="7">
    <location>
        <begin position="112"/>
        <end position="121"/>
    </location>
</feature>
<keyword evidence="3 8" id="KW-1133">Transmembrane helix</keyword>
<feature type="region of interest" description="Disordered" evidence="7">
    <location>
        <begin position="112"/>
        <end position="145"/>
    </location>
</feature>
<dbReference type="Gene3D" id="1.10.10.1320">
    <property type="entry name" value="Anti-sigma factor, zinc-finger domain"/>
    <property type="match status" value="1"/>
</dbReference>
<reference evidence="10 11" key="1">
    <citation type="submission" date="2021-01" db="EMBL/GenBank/DDBJ databases">
        <title>Whole genome shotgun sequence of Actinoplanes deccanensis NBRC 13994.</title>
        <authorList>
            <person name="Komaki H."/>
            <person name="Tamura T."/>
        </authorList>
    </citation>
    <scope>NUCLEOTIDE SEQUENCE [LARGE SCALE GENOMIC DNA]</scope>
    <source>
        <strain evidence="10 11">NBRC 13994</strain>
    </source>
</reference>
<keyword evidence="4" id="KW-0805">Transcription regulation</keyword>
<dbReference type="EMBL" id="BOMI01000038">
    <property type="protein sequence ID" value="GID73773.1"/>
    <property type="molecule type" value="Genomic_DNA"/>
</dbReference>
<organism evidence="10 11">
    <name type="scientific">Paractinoplanes deccanensis</name>
    <dbReference type="NCBI Taxonomy" id="113561"/>
    <lineage>
        <taxon>Bacteria</taxon>
        <taxon>Bacillati</taxon>
        <taxon>Actinomycetota</taxon>
        <taxon>Actinomycetes</taxon>
        <taxon>Micromonosporales</taxon>
        <taxon>Micromonosporaceae</taxon>
        <taxon>Paractinoplanes</taxon>
    </lineage>
</organism>
<evidence type="ECO:0000313" key="11">
    <source>
        <dbReference type="Proteomes" id="UP000609879"/>
    </source>
</evidence>
<feature type="transmembrane region" description="Helical" evidence="8">
    <location>
        <begin position="89"/>
        <end position="109"/>
    </location>
</feature>
<dbReference type="Proteomes" id="UP000609879">
    <property type="component" value="Unassembled WGS sequence"/>
</dbReference>